<reference evidence="3 4" key="1">
    <citation type="journal article" date="2024" name="Front. Microbiol.">
        <title>Novel thermophilic genera Geochorda gen. nov. and Carboxydochorda gen. nov. from the deep terrestrial subsurface reveal the ecophysiological diversity in the class Limnochordia.</title>
        <authorList>
            <person name="Karnachuk O.V."/>
            <person name="Lukina A.P."/>
            <person name="Avakyan M.R."/>
            <person name="Kadnikov V.V."/>
            <person name="Begmatov S."/>
            <person name="Beletsky A.V."/>
            <person name="Vlasova K.G."/>
            <person name="Novikov A.A."/>
            <person name="Shcherbakova V.A."/>
            <person name="Mardanov A.V."/>
            <person name="Ravin N.V."/>
        </authorList>
    </citation>
    <scope>NUCLEOTIDE SEQUENCE [LARGE SCALE GENOMIC DNA]</scope>
    <source>
        <strain evidence="3 4">L945</strain>
    </source>
</reference>
<proteinExistence type="predicted"/>
<dbReference type="SUPFAM" id="SSF50341">
    <property type="entry name" value="CheW-like"/>
    <property type="match status" value="1"/>
</dbReference>
<name>A0ABZ1BX98_9FIRM</name>
<evidence type="ECO:0000256" key="1">
    <source>
        <dbReference type="SAM" id="MobiDB-lite"/>
    </source>
</evidence>
<dbReference type="InterPro" id="IPR002545">
    <property type="entry name" value="CheW-lke_dom"/>
</dbReference>
<dbReference type="PANTHER" id="PTHR22617:SF23">
    <property type="entry name" value="CHEMOTAXIS PROTEIN CHEW"/>
    <property type="match status" value="1"/>
</dbReference>
<dbReference type="EMBL" id="CP141615">
    <property type="protein sequence ID" value="WRP17412.1"/>
    <property type="molecule type" value="Genomic_DNA"/>
</dbReference>
<evidence type="ECO:0000259" key="2">
    <source>
        <dbReference type="PROSITE" id="PS50851"/>
    </source>
</evidence>
<dbReference type="PROSITE" id="PS50851">
    <property type="entry name" value="CHEW"/>
    <property type="match status" value="1"/>
</dbReference>
<dbReference type="InterPro" id="IPR036061">
    <property type="entry name" value="CheW-like_dom_sf"/>
</dbReference>
<feature type="domain" description="CheW-like" evidence="2">
    <location>
        <begin position="11"/>
        <end position="151"/>
    </location>
</feature>
<dbReference type="RefSeq" id="WP_324716683.1">
    <property type="nucleotide sequence ID" value="NZ_CP141615.1"/>
</dbReference>
<feature type="region of interest" description="Disordered" evidence="1">
    <location>
        <begin position="151"/>
        <end position="173"/>
    </location>
</feature>
<dbReference type="CDD" id="cd00732">
    <property type="entry name" value="CheW"/>
    <property type="match status" value="1"/>
</dbReference>
<gene>
    <name evidence="3" type="ORF">U7230_15235</name>
</gene>
<protein>
    <submittedName>
        <fullName evidence="3">Chemotaxis protein CheW</fullName>
    </submittedName>
</protein>
<dbReference type="PANTHER" id="PTHR22617">
    <property type="entry name" value="CHEMOTAXIS SENSOR HISTIDINE KINASE-RELATED"/>
    <property type="match status" value="1"/>
</dbReference>
<dbReference type="Gene3D" id="2.30.30.40">
    <property type="entry name" value="SH3 Domains"/>
    <property type="match status" value="1"/>
</dbReference>
<organism evidence="3 4">
    <name type="scientific">Carboxydichorda subterranea</name>
    <dbReference type="NCBI Taxonomy" id="3109565"/>
    <lineage>
        <taxon>Bacteria</taxon>
        <taxon>Bacillati</taxon>
        <taxon>Bacillota</taxon>
        <taxon>Limnochordia</taxon>
        <taxon>Limnochordales</taxon>
        <taxon>Geochordaceae</taxon>
        <taxon>Carboxydichorda</taxon>
    </lineage>
</organism>
<dbReference type="InterPro" id="IPR039315">
    <property type="entry name" value="CheW"/>
</dbReference>
<dbReference type="SMART" id="SM00260">
    <property type="entry name" value="CheW"/>
    <property type="match status" value="1"/>
</dbReference>
<sequence>MESRGVTRRGELQLVVFKLGNETYGVDIVTVREIIALQPITRVPGAPTFVEGILNLRGHVIPVMDLRRRFGLPWTQATRDTRIMVVEVAGRTLGLVVDAVSEVLRVPAETLEPPHELTVGVDVEFLQGVAKLDQRLVILLDLEQLLQAKERQPLKPLKTGNTSESEVPAPPAG</sequence>
<accession>A0ABZ1BX98</accession>
<evidence type="ECO:0000313" key="3">
    <source>
        <dbReference type="EMBL" id="WRP17412.1"/>
    </source>
</evidence>
<keyword evidence="4" id="KW-1185">Reference proteome</keyword>
<dbReference type="Gene3D" id="2.40.50.180">
    <property type="entry name" value="CheA-289, Domain 4"/>
    <property type="match status" value="1"/>
</dbReference>
<evidence type="ECO:0000313" key="4">
    <source>
        <dbReference type="Proteomes" id="UP001332192"/>
    </source>
</evidence>
<dbReference type="Pfam" id="PF01584">
    <property type="entry name" value="CheW"/>
    <property type="match status" value="1"/>
</dbReference>
<dbReference type="Proteomes" id="UP001332192">
    <property type="component" value="Chromosome"/>
</dbReference>